<dbReference type="Proteomes" id="UP000738376">
    <property type="component" value="Unassembled WGS sequence"/>
</dbReference>
<evidence type="ECO:0000313" key="1">
    <source>
        <dbReference type="EMBL" id="NMF60487.1"/>
    </source>
</evidence>
<proteinExistence type="predicted"/>
<accession>A0ABX1LWC4</accession>
<name>A0ABX1LWC4_9CYAN</name>
<dbReference type="Pfam" id="PF01724">
    <property type="entry name" value="DUF29"/>
    <property type="match status" value="1"/>
</dbReference>
<organism evidence="1 2">
    <name type="scientific">Pseudanabaena yagii GIHE-NHR1</name>
    <dbReference type="NCBI Taxonomy" id="2722753"/>
    <lineage>
        <taxon>Bacteria</taxon>
        <taxon>Bacillati</taxon>
        <taxon>Cyanobacteriota</taxon>
        <taxon>Cyanophyceae</taxon>
        <taxon>Pseudanabaenales</taxon>
        <taxon>Pseudanabaenaceae</taxon>
        <taxon>Pseudanabaena</taxon>
        <taxon>Pseudanabaena yagii</taxon>
    </lineage>
</organism>
<dbReference type="InterPro" id="IPR002636">
    <property type="entry name" value="DUF29"/>
</dbReference>
<dbReference type="EMBL" id="JAAVJL010000003">
    <property type="protein sequence ID" value="NMF60487.1"/>
    <property type="molecule type" value="Genomic_DNA"/>
</dbReference>
<dbReference type="RefSeq" id="WP_169365436.1">
    <property type="nucleotide sequence ID" value="NZ_JAAVJL010000003.1"/>
</dbReference>
<reference evidence="1 2" key="1">
    <citation type="submission" date="2020-03" db="EMBL/GenBank/DDBJ databases">
        <title>Draft Genome Sequence of 2-Methylisoborneol Producing Pseudanabaena yagii Strain GIHE-NHR1 Isolated from North Han River in South Korea.</title>
        <authorList>
            <person name="Jeong J."/>
        </authorList>
    </citation>
    <scope>NUCLEOTIDE SEQUENCE [LARGE SCALE GENOMIC DNA]</scope>
    <source>
        <strain evidence="1 2">GIHE-NHR1</strain>
    </source>
</reference>
<dbReference type="Gene3D" id="1.20.1220.20">
    <property type="entry name" value="Uncharcterised protein PF01724"/>
    <property type="match status" value="1"/>
</dbReference>
<sequence length="150" mass="17322">MTKTAWDELVFQSPYLAAVTAKELVQEGQMAEAYNVLESLVESMGRSERRAVGSQLTRLMLHIIKWKCQPEKRSASWVISIRSARREIAESQEEMPSLNRDFLISIWDKCLMAAKEDARDEMGKKAEIASLSWDDVFEQIYTIWEDDDLT</sequence>
<dbReference type="PANTHER" id="PTHR34235:SF4">
    <property type="entry name" value="SLR0291 PROTEIN"/>
    <property type="match status" value="1"/>
</dbReference>
<comment type="caution">
    <text evidence="1">The sequence shown here is derived from an EMBL/GenBank/DDBJ whole genome shotgun (WGS) entry which is preliminary data.</text>
</comment>
<dbReference type="PANTHER" id="PTHR34235">
    <property type="entry name" value="SLR1203 PROTEIN-RELATED"/>
    <property type="match status" value="1"/>
</dbReference>
<evidence type="ECO:0000313" key="2">
    <source>
        <dbReference type="Proteomes" id="UP000738376"/>
    </source>
</evidence>
<protein>
    <submittedName>
        <fullName evidence="1">DUF29 domain-containing protein</fullName>
    </submittedName>
</protein>
<gene>
    <name evidence="1" type="ORF">HC246_21260</name>
</gene>
<keyword evidence="2" id="KW-1185">Reference proteome</keyword>